<dbReference type="OrthoDB" id="9813151at2"/>
<keyword evidence="7 17" id="KW-0812">Transmembrane</keyword>
<evidence type="ECO:0000256" key="9">
    <source>
        <dbReference type="ARBA" id="ARBA00022777"/>
    </source>
</evidence>
<evidence type="ECO:0000256" key="15">
    <source>
        <dbReference type="ARBA" id="ARBA00037219"/>
    </source>
</evidence>
<evidence type="ECO:0000259" key="19">
    <source>
        <dbReference type="PROSITE" id="PS50885"/>
    </source>
</evidence>
<evidence type="ECO:0000259" key="18">
    <source>
        <dbReference type="PROSITE" id="PS50109"/>
    </source>
</evidence>
<keyword evidence="13" id="KW-0843">Virulence</keyword>
<dbReference type="InterPro" id="IPR036097">
    <property type="entry name" value="HisK_dim/P_sf"/>
</dbReference>
<dbReference type="InterPro" id="IPR005467">
    <property type="entry name" value="His_kinase_dom"/>
</dbReference>
<dbReference type="EMBL" id="CP034437">
    <property type="protein sequence ID" value="AZN42512.1"/>
    <property type="molecule type" value="Genomic_DNA"/>
</dbReference>
<dbReference type="InterPro" id="IPR003660">
    <property type="entry name" value="HAMP_dom"/>
</dbReference>
<evidence type="ECO:0000256" key="14">
    <source>
        <dbReference type="ARBA" id="ARBA00023136"/>
    </source>
</evidence>
<name>A0A3S9A9T2_9BACL</name>
<evidence type="ECO:0000256" key="6">
    <source>
        <dbReference type="ARBA" id="ARBA00022679"/>
    </source>
</evidence>
<dbReference type="SMART" id="SM00388">
    <property type="entry name" value="HisKA"/>
    <property type="match status" value="1"/>
</dbReference>
<dbReference type="FunFam" id="1.10.287.130:FF:000001">
    <property type="entry name" value="Two-component sensor histidine kinase"/>
    <property type="match status" value="1"/>
</dbReference>
<dbReference type="EC" id="2.7.13.3" evidence="3"/>
<dbReference type="GO" id="GO:0005886">
    <property type="term" value="C:plasma membrane"/>
    <property type="evidence" value="ECO:0007669"/>
    <property type="project" value="UniProtKB-SubCell"/>
</dbReference>
<accession>A0A3S9A9T2</accession>
<evidence type="ECO:0000256" key="3">
    <source>
        <dbReference type="ARBA" id="ARBA00012438"/>
    </source>
</evidence>
<dbReference type="SUPFAM" id="SSF55874">
    <property type="entry name" value="ATPase domain of HSP90 chaperone/DNA topoisomerase II/histidine kinase"/>
    <property type="match status" value="1"/>
</dbReference>
<keyword evidence="9 20" id="KW-0418">Kinase</keyword>
<organism evidence="20 21">
    <name type="scientific">Paenibacillus albus</name>
    <dbReference type="NCBI Taxonomy" id="2495582"/>
    <lineage>
        <taxon>Bacteria</taxon>
        <taxon>Bacillati</taxon>
        <taxon>Bacillota</taxon>
        <taxon>Bacilli</taxon>
        <taxon>Bacillales</taxon>
        <taxon>Paenibacillaceae</taxon>
        <taxon>Paenibacillus</taxon>
    </lineage>
</organism>
<feature type="transmembrane region" description="Helical" evidence="17">
    <location>
        <begin position="162"/>
        <end position="186"/>
    </location>
</feature>
<reference evidence="21" key="1">
    <citation type="submission" date="2018-12" db="EMBL/GenBank/DDBJ databases">
        <title>Genome sequence of Peanibacillus sp.</title>
        <authorList>
            <person name="Subramani G."/>
            <person name="Srinivasan S."/>
            <person name="Kim M.K."/>
        </authorList>
    </citation>
    <scope>NUCLEOTIDE SEQUENCE [LARGE SCALE GENOMIC DNA]</scope>
    <source>
        <strain evidence="21">18JY67-1</strain>
    </source>
</reference>
<comment type="function">
    <text evidence="15">Member of the two-component regulatory system HssS/HssR involved in intracellular heme homeostasis and tempering of staphylococcal virulence. HssS functions as a heme sensor histidine kinase which is autophosphorylated at a histidine residue and transfers its phosphate group to an aspartate residue of HssR. HssR/HssS activates the expression of hrtAB, an efflux pump, in response to extracellular heme, hemin, hemoglobin or blood.</text>
</comment>
<evidence type="ECO:0000313" key="21">
    <source>
        <dbReference type="Proteomes" id="UP000272528"/>
    </source>
</evidence>
<evidence type="ECO:0000256" key="12">
    <source>
        <dbReference type="ARBA" id="ARBA00023012"/>
    </source>
</evidence>
<keyword evidence="5" id="KW-0597">Phosphoprotein</keyword>
<evidence type="ECO:0000256" key="4">
    <source>
        <dbReference type="ARBA" id="ARBA00022475"/>
    </source>
</evidence>
<dbReference type="KEGG" id="palb:EJC50_24625"/>
<dbReference type="RefSeq" id="WP_126018291.1">
    <property type="nucleotide sequence ID" value="NZ_CP034437.1"/>
</dbReference>
<dbReference type="SUPFAM" id="SSF47384">
    <property type="entry name" value="Homodimeric domain of signal transducing histidine kinase"/>
    <property type="match status" value="1"/>
</dbReference>
<keyword evidence="8" id="KW-0547">Nucleotide-binding</keyword>
<dbReference type="PANTHER" id="PTHR45528">
    <property type="entry name" value="SENSOR HISTIDINE KINASE CPXA"/>
    <property type="match status" value="1"/>
</dbReference>
<sequence length="464" mass="52058">MIKSLYVRTVFIFILAVIVSLFLSFMVASKLYSDQVQDLSDKQMIASGKQIITIIEKLPPGSIEVFKAAVRMPGYRVQIVDEAGTTLAYDDDGNNRKKMHISVKQVEQVISGGVYHGTVSADGKQHGPVHLLTGLPFQYRDKPYALFISPELDKLLDLFRRVMFTILLSVLAFGSIMIVLAASYIVKPVQRLTIATKRMAQGDFRVGLLSKRKDEIGLLTASFNEMAGALRMIDKLRSDFVNNVAHEFQSPLTSITGFTKALRTKKMEEDQRQHYLQIIEEESLRLSRLSANLLRLSVLEHDKKPTHPSHFRLDEQIRRIIISSEPQWIANGLTPDLTLDDVTIFGDEDSLDQVWHNLISNSIKFAKNGVLAISLAAHDGMAIVTVRDHGKGIPQEELAHIFTPFYKVDKSRDYAVKGNGLGLSIVRRIIELHEGTIEVSSKPNVETVFTVRLPLNSAFMNKNS</sequence>
<keyword evidence="12" id="KW-0902">Two-component regulatory system</keyword>
<evidence type="ECO:0000256" key="17">
    <source>
        <dbReference type="SAM" id="Phobius"/>
    </source>
</evidence>
<dbReference type="FunFam" id="3.30.565.10:FF:000006">
    <property type="entry name" value="Sensor histidine kinase WalK"/>
    <property type="match status" value="1"/>
</dbReference>
<evidence type="ECO:0000256" key="13">
    <source>
        <dbReference type="ARBA" id="ARBA00023026"/>
    </source>
</evidence>
<feature type="domain" description="Histidine kinase" evidence="18">
    <location>
        <begin position="243"/>
        <end position="457"/>
    </location>
</feature>
<dbReference type="PROSITE" id="PS50885">
    <property type="entry name" value="HAMP"/>
    <property type="match status" value="1"/>
</dbReference>
<dbReference type="InterPro" id="IPR050398">
    <property type="entry name" value="HssS/ArlS-like"/>
</dbReference>
<evidence type="ECO:0000256" key="2">
    <source>
        <dbReference type="ARBA" id="ARBA00004651"/>
    </source>
</evidence>
<evidence type="ECO:0000256" key="8">
    <source>
        <dbReference type="ARBA" id="ARBA00022741"/>
    </source>
</evidence>
<dbReference type="CDD" id="cd06225">
    <property type="entry name" value="HAMP"/>
    <property type="match status" value="1"/>
</dbReference>
<dbReference type="Pfam" id="PF00672">
    <property type="entry name" value="HAMP"/>
    <property type="match status" value="1"/>
</dbReference>
<gene>
    <name evidence="20" type="ORF">EJC50_24625</name>
</gene>
<dbReference type="Gene3D" id="3.30.565.10">
    <property type="entry name" value="Histidine kinase-like ATPase, C-terminal domain"/>
    <property type="match status" value="1"/>
</dbReference>
<dbReference type="SUPFAM" id="SSF158472">
    <property type="entry name" value="HAMP domain-like"/>
    <property type="match status" value="1"/>
</dbReference>
<dbReference type="GO" id="GO:0005524">
    <property type="term" value="F:ATP binding"/>
    <property type="evidence" value="ECO:0007669"/>
    <property type="project" value="UniProtKB-KW"/>
</dbReference>
<comment type="catalytic activity">
    <reaction evidence="1">
        <text>ATP + protein L-histidine = ADP + protein N-phospho-L-histidine.</text>
        <dbReference type="EC" id="2.7.13.3"/>
    </reaction>
</comment>
<dbReference type="InterPro" id="IPR004358">
    <property type="entry name" value="Sig_transdc_His_kin-like_C"/>
</dbReference>
<dbReference type="SMART" id="SM00387">
    <property type="entry name" value="HATPase_c"/>
    <property type="match status" value="1"/>
</dbReference>
<evidence type="ECO:0000256" key="7">
    <source>
        <dbReference type="ARBA" id="ARBA00022692"/>
    </source>
</evidence>
<dbReference type="AlphaFoldDB" id="A0A3S9A9T2"/>
<feature type="domain" description="HAMP" evidence="19">
    <location>
        <begin position="183"/>
        <end position="235"/>
    </location>
</feature>
<dbReference type="InterPro" id="IPR003661">
    <property type="entry name" value="HisK_dim/P_dom"/>
</dbReference>
<dbReference type="Pfam" id="PF00512">
    <property type="entry name" value="HisKA"/>
    <property type="match status" value="1"/>
</dbReference>
<keyword evidence="21" id="KW-1185">Reference proteome</keyword>
<dbReference type="PANTHER" id="PTHR45528:SF11">
    <property type="entry name" value="HISTIDINE KINASE"/>
    <property type="match status" value="1"/>
</dbReference>
<dbReference type="Gene3D" id="6.10.340.10">
    <property type="match status" value="1"/>
</dbReference>
<comment type="subcellular location">
    <subcellularLocation>
        <location evidence="2">Cell membrane</location>
        <topology evidence="2">Multi-pass membrane protein</topology>
    </subcellularLocation>
</comment>
<dbReference type="CDD" id="cd00075">
    <property type="entry name" value="HATPase"/>
    <property type="match status" value="1"/>
</dbReference>
<dbReference type="PRINTS" id="PR00344">
    <property type="entry name" value="BCTRLSENSOR"/>
</dbReference>
<keyword evidence="6" id="KW-0808">Transferase</keyword>
<dbReference type="InterPro" id="IPR003594">
    <property type="entry name" value="HATPase_dom"/>
</dbReference>
<evidence type="ECO:0000313" key="20">
    <source>
        <dbReference type="EMBL" id="AZN42512.1"/>
    </source>
</evidence>
<keyword evidence="4" id="KW-1003">Cell membrane</keyword>
<dbReference type="SMART" id="SM00304">
    <property type="entry name" value="HAMP"/>
    <property type="match status" value="1"/>
</dbReference>
<proteinExistence type="predicted"/>
<dbReference type="Pfam" id="PF02518">
    <property type="entry name" value="HATPase_c"/>
    <property type="match status" value="1"/>
</dbReference>
<protein>
    <recommendedName>
        <fullName evidence="16">Heme sensor protein HssS</fullName>
        <ecNumber evidence="3">2.7.13.3</ecNumber>
    </recommendedName>
</protein>
<evidence type="ECO:0000256" key="16">
    <source>
        <dbReference type="ARBA" id="ARBA00040841"/>
    </source>
</evidence>
<evidence type="ECO:0000256" key="5">
    <source>
        <dbReference type="ARBA" id="ARBA00022553"/>
    </source>
</evidence>
<dbReference type="GO" id="GO:0000155">
    <property type="term" value="F:phosphorelay sensor kinase activity"/>
    <property type="evidence" value="ECO:0007669"/>
    <property type="project" value="InterPro"/>
</dbReference>
<dbReference type="Gene3D" id="1.10.287.130">
    <property type="match status" value="1"/>
</dbReference>
<keyword evidence="10" id="KW-0067">ATP-binding</keyword>
<evidence type="ECO:0000256" key="10">
    <source>
        <dbReference type="ARBA" id="ARBA00022840"/>
    </source>
</evidence>
<dbReference type="CDD" id="cd00082">
    <property type="entry name" value="HisKA"/>
    <property type="match status" value="1"/>
</dbReference>
<keyword evidence="11 17" id="KW-1133">Transmembrane helix</keyword>
<dbReference type="InterPro" id="IPR036890">
    <property type="entry name" value="HATPase_C_sf"/>
</dbReference>
<keyword evidence="14 17" id="KW-0472">Membrane</keyword>
<evidence type="ECO:0000256" key="11">
    <source>
        <dbReference type="ARBA" id="ARBA00022989"/>
    </source>
</evidence>
<feature type="transmembrane region" description="Helical" evidence="17">
    <location>
        <begin position="6"/>
        <end position="28"/>
    </location>
</feature>
<dbReference type="PROSITE" id="PS50109">
    <property type="entry name" value="HIS_KIN"/>
    <property type="match status" value="1"/>
</dbReference>
<evidence type="ECO:0000256" key="1">
    <source>
        <dbReference type="ARBA" id="ARBA00000085"/>
    </source>
</evidence>
<dbReference type="Proteomes" id="UP000272528">
    <property type="component" value="Chromosome"/>
</dbReference>